<evidence type="ECO:0000259" key="2">
    <source>
        <dbReference type="Pfam" id="PF05970"/>
    </source>
</evidence>
<evidence type="ECO:0000256" key="1">
    <source>
        <dbReference type="RuleBase" id="RU363044"/>
    </source>
</evidence>
<dbReference type="EMBL" id="KN726601">
    <property type="protein sequence ID" value="KIH67691.1"/>
    <property type="molecule type" value="Genomic_DNA"/>
</dbReference>
<dbReference type="OrthoDB" id="272985at2759"/>
<keyword evidence="1" id="KW-0233">DNA recombination</keyword>
<gene>
    <name evidence="3" type="ORF">ANCDUO_01981</name>
</gene>
<comment type="similarity">
    <text evidence="1">Belongs to the helicase family.</text>
</comment>
<keyword evidence="1" id="KW-0234">DNA repair</keyword>
<dbReference type="GO" id="GO:0016887">
    <property type="term" value="F:ATP hydrolysis activity"/>
    <property type="evidence" value="ECO:0007669"/>
    <property type="project" value="RHEA"/>
</dbReference>
<keyword evidence="1" id="KW-0378">Hydrolase</keyword>
<dbReference type="GO" id="GO:0006310">
    <property type="term" value="P:DNA recombination"/>
    <property type="evidence" value="ECO:0007669"/>
    <property type="project" value="UniProtKB-KW"/>
</dbReference>
<dbReference type="Pfam" id="PF05970">
    <property type="entry name" value="PIF1"/>
    <property type="match status" value="1"/>
</dbReference>
<keyword evidence="1" id="KW-0547">Nucleotide-binding</keyword>
<dbReference type="Gene3D" id="3.40.50.300">
    <property type="entry name" value="P-loop containing nucleotide triphosphate hydrolases"/>
    <property type="match status" value="1"/>
</dbReference>
<dbReference type="GO" id="GO:0005524">
    <property type="term" value="F:ATP binding"/>
    <property type="evidence" value="ECO:0007669"/>
    <property type="project" value="UniProtKB-KW"/>
</dbReference>
<evidence type="ECO:0000313" key="4">
    <source>
        <dbReference type="Proteomes" id="UP000054047"/>
    </source>
</evidence>
<feature type="domain" description="DNA helicase Pif1-like DEAD-box helicase" evidence="2">
    <location>
        <begin position="99"/>
        <end position="307"/>
    </location>
</feature>
<proteinExistence type="inferred from homology"/>
<dbReference type="GO" id="GO:0006281">
    <property type="term" value="P:DNA repair"/>
    <property type="evidence" value="ECO:0007669"/>
    <property type="project" value="UniProtKB-KW"/>
</dbReference>
<comment type="catalytic activity">
    <reaction evidence="1">
        <text>ATP + H2O = ADP + phosphate + H(+)</text>
        <dbReference type="Rhea" id="RHEA:13065"/>
        <dbReference type="ChEBI" id="CHEBI:15377"/>
        <dbReference type="ChEBI" id="CHEBI:15378"/>
        <dbReference type="ChEBI" id="CHEBI:30616"/>
        <dbReference type="ChEBI" id="CHEBI:43474"/>
        <dbReference type="ChEBI" id="CHEBI:456216"/>
        <dbReference type="EC" id="5.6.2.3"/>
    </reaction>
</comment>
<dbReference type="InterPro" id="IPR010285">
    <property type="entry name" value="DNA_helicase_pif1-like_DEAD"/>
</dbReference>
<dbReference type="GO" id="GO:0000723">
    <property type="term" value="P:telomere maintenance"/>
    <property type="evidence" value="ECO:0007669"/>
    <property type="project" value="InterPro"/>
</dbReference>
<dbReference type="AlphaFoldDB" id="A0A0C2HDR7"/>
<dbReference type="PANTHER" id="PTHR10492">
    <property type="match status" value="1"/>
</dbReference>
<dbReference type="InterPro" id="IPR027417">
    <property type="entry name" value="P-loop_NTPase"/>
</dbReference>
<reference evidence="3 4" key="1">
    <citation type="submission" date="2013-12" db="EMBL/GenBank/DDBJ databases">
        <title>Draft genome of the parsitic nematode Ancylostoma duodenale.</title>
        <authorList>
            <person name="Mitreva M."/>
        </authorList>
    </citation>
    <scope>NUCLEOTIDE SEQUENCE [LARGE SCALE GENOMIC DNA]</scope>
    <source>
        <strain evidence="3 4">Zhejiang</strain>
    </source>
</reference>
<keyword evidence="1" id="KW-0067">ATP-binding</keyword>
<accession>A0A0C2HDR7</accession>
<name>A0A0C2HDR7_9BILA</name>
<sequence length="382" mass="43001">MPNELRALFGYMLAFCDISDPQQLFHRFKVCMAQDFIRSGLSSTEAEALAYYDLSDRLATLQYNLSDHVTPPALPRPELAPNQFGWEEHRRKGAEMYNCLNVNPRDAADSILASFDSGRQKMHFVDGPGGGGKTYLYNTIYHILKGQQKSVICVAWTGIAASLLPEERTASYTFKLNMSSSNRECLLKRQERDATPLKVADAIFWDEISMVPKFSLEAVDLLLQDLMCNTLPFGGKTVVIGGDFRQVLPIIGRGRERDMIDACVKNSRLWTESLTHHLFINVRAASSGVPWCSLLMAIGNGNVAQDNEGRIQLPSGTFSNGNLIDEVFGDQINDEDCLRDRAILAPRNIDVNQINEEALDRIPGLLREYKSIEMWQRMIQRT</sequence>
<evidence type="ECO:0000313" key="3">
    <source>
        <dbReference type="EMBL" id="KIH67691.1"/>
    </source>
</evidence>
<dbReference type="Proteomes" id="UP000054047">
    <property type="component" value="Unassembled WGS sequence"/>
</dbReference>
<dbReference type="EC" id="5.6.2.3" evidence="1"/>
<comment type="cofactor">
    <cofactor evidence="1">
        <name>Mg(2+)</name>
        <dbReference type="ChEBI" id="CHEBI:18420"/>
    </cofactor>
</comment>
<dbReference type="GO" id="GO:0043139">
    <property type="term" value="F:5'-3' DNA helicase activity"/>
    <property type="evidence" value="ECO:0007669"/>
    <property type="project" value="UniProtKB-EC"/>
</dbReference>
<dbReference type="SUPFAM" id="SSF52540">
    <property type="entry name" value="P-loop containing nucleoside triphosphate hydrolases"/>
    <property type="match status" value="2"/>
</dbReference>
<dbReference type="PANTHER" id="PTHR10492:SF57">
    <property type="entry name" value="ATP-DEPENDENT DNA HELICASE"/>
    <property type="match status" value="1"/>
</dbReference>
<keyword evidence="1" id="KW-0347">Helicase</keyword>
<keyword evidence="4" id="KW-1185">Reference proteome</keyword>
<protein>
    <recommendedName>
        <fullName evidence="1">ATP-dependent DNA helicase</fullName>
        <ecNumber evidence="1">5.6.2.3</ecNumber>
    </recommendedName>
</protein>
<keyword evidence="1" id="KW-0227">DNA damage</keyword>
<organism evidence="3 4">
    <name type="scientific">Ancylostoma duodenale</name>
    <dbReference type="NCBI Taxonomy" id="51022"/>
    <lineage>
        <taxon>Eukaryota</taxon>
        <taxon>Metazoa</taxon>
        <taxon>Ecdysozoa</taxon>
        <taxon>Nematoda</taxon>
        <taxon>Chromadorea</taxon>
        <taxon>Rhabditida</taxon>
        <taxon>Rhabditina</taxon>
        <taxon>Rhabditomorpha</taxon>
        <taxon>Strongyloidea</taxon>
        <taxon>Ancylostomatidae</taxon>
        <taxon>Ancylostomatinae</taxon>
        <taxon>Ancylostoma</taxon>
    </lineage>
</organism>